<reference evidence="2 3" key="1">
    <citation type="submission" date="2023-07" db="EMBL/GenBank/DDBJ databases">
        <title>Pathogens genome sequencing project 196.</title>
        <authorList>
            <person name="Cao X."/>
        </authorList>
    </citation>
    <scope>NUCLEOTIDE SEQUENCE [LARGE SCALE GENOMIC DNA]</scope>
    <source>
        <strain evidence="2 3">SM41</strain>
    </source>
</reference>
<feature type="region of interest" description="Disordered" evidence="1">
    <location>
        <begin position="1"/>
        <end position="34"/>
    </location>
</feature>
<protein>
    <recommendedName>
        <fullName evidence="4">Tail spike TSP1/Gp66 N-terminal domain-containing protein</fullName>
    </recommendedName>
</protein>
<gene>
    <name evidence="2" type="ORF">RF091_10860</name>
</gene>
<dbReference type="EMBL" id="JAVIPQ010000156">
    <property type="protein sequence ID" value="MDQ9556011.1"/>
    <property type="molecule type" value="Genomic_DNA"/>
</dbReference>
<evidence type="ECO:0000256" key="1">
    <source>
        <dbReference type="SAM" id="MobiDB-lite"/>
    </source>
</evidence>
<feature type="compositionally biased region" description="Polar residues" evidence="1">
    <location>
        <begin position="19"/>
        <end position="34"/>
    </location>
</feature>
<dbReference type="Proteomes" id="UP001234811">
    <property type="component" value="Unassembled WGS sequence"/>
</dbReference>
<organism evidence="2 3">
    <name type="scientific">Serratia marcescens</name>
    <dbReference type="NCBI Taxonomy" id="615"/>
    <lineage>
        <taxon>Bacteria</taxon>
        <taxon>Pseudomonadati</taxon>
        <taxon>Pseudomonadota</taxon>
        <taxon>Gammaproteobacteria</taxon>
        <taxon>Enterobacterales</taxon>
        <taxon>Yersiniaceae</taxon>
        <taxon>Serratia</taxon>
    </lineage>
</organism>
<dbReference type="AlphaFoldDB" id="A0ABD5BH95"/>
<proteinExistence type="predicted"/>
<evidence type="ECO:0000313" key="3">
    <source>
        <dbReference type="Proteomes" id="UP001234811"/>
    </source>
</evidence>
<comment type="caution">
    <text evidence="2">The sequence shown here is derived from an EMBL/GenBank/DDBJ whole genome shotgun (WGS) entry which is preliminary data.</text>
</comment>
<accession>A0ABD5BH95</accession>
<sequence length="623" mass="68044">MFHLDNTSGVPEMPEVKDPQSNTPRWFGESESQGGISWPGADWFNMVQAELLNLLAAAEITPNKKTFDQLSKAVGTLGDSGFRTDLAQTPGAGYSGFDVDLNYPKFTLGRQQTNAFCLEQDLSFYYDQLGNWDDALFQAQCNVAIKNFSPRIKLPAKVMDFQRPILTGRALGDAIHAAYPELNFYDPITDTYKKTWPLILLGTRLRWADGAIQDGVGSQIVFSGCENQRDYTWQNAAAIYGGPTNPYDRKNLTAVSQLKWFDTMYLEDLNVRCLNQDGTRFGKVHGIVSLSGKSILKNVLVYQFYGAGIYLDWNFEPIVDGCAVIGCGRMADALPGPGITDDFITLGRTDRVYQTYAPFHINYSPAGSDNSNFISVRDLHLEDNYYAALDVIVSGDSSPARFYDVHFECDPTGLGAVKKKWTIGSGQFGVRYFGQDTESGFDSTSTPYTTRGGFSTIHNVTGYSANYEGFLALKGSSACVASSCYFPNTGNVEINGRNAAARLVASKCSFGNIVLTGGNSLMTPLKLTDCSLISLTASYIYGYKLENTEISGAITITSPLSNIEGGFHHSNVTAASISAVVNYGSGDINLTSTSMPSNLACYFGHIELIRYAYYNTITLGGAK</sequence>
<evidence type="ECO:0000313" key="2">
    <source>
        <dbReference type="EMBL" id="MDQ9556011.1"/>
    </source>
</evidence>
<dbReference type="RefSeq" id="WP_236658270.1">
    <property type="nucleotide sequence ID" value="NZ_CP047682.1"/>
</dbReference>
<evidence type="ECO:0008006" key="4">
    <source>
        <dbReference type="Google" id="ProtNLM"/>
    </source>
</evidence>
<name>A0ABD5BH95_SERMA</name>